<keyword evidence="2" id="KW-1185">Reference proteome</keyword>
<proteinExistence type="predicted"/>
<organism evidence="1 2">
    <name type="scientific">Nocardioides daeguensis</name>
    <dbReference type="NCBI Taxonomy" id="908359"/>
    <lineage>
        <taxon>Bacteria</taxon>
        <taxon>Bacillati</taxon>
        <taxon>Actinomycetota</taxon>
        <taxon>Actinomycetes</taxon>
        <taxon>Propionibacteriales</taxon>
        <taxon>Nocardioidaceae</taxon>
        <taxon>Nocardioides</taxon>
    </lineage>
</organism>
<evidence type="ECO:0000313" key="1">
    <source>
        <dbReference type="EMBL" id="GAA3530812.1"/>
    </source>
</evidence>
<evidence type="ECO:0000313" key="2">
    <source>
        <dbReference type="Proteomes" id="UP001500301"/>
    </source>
</evidence>
<dbReference type="Pfam" id="PF13196">
    <property type="entry name" value="DUF4012"/>
    <property type="match status" value="1"/>
</dbReference>
<dbReference type="Proteomes" id="UP001500301">
    <property type="component" value="Unassembled WGS sequence"/>
</dbReference>
<gene>
    <name evidence="1" type="ORF">GCM10022263_19260</name>
</gene>
<dbReference type="RefSeq" id="WP_218232960.1">
    <property type="nucleotide sequence ID" value="NZ_BAABBB010000009.1"/>
</dbReference>
<protein>
    <submittedName>
        <fullName evidence="1">DUF4012 domain-containing protein</fullName>
    </submittedName>
</protein>
<sequence>MSWLRTPRALGAAAGAVAVLGLLWCGWTAWQVNRDLDEAVARGHAIQAAVEARDTASLDRELTALREASAAAADRTSGFTWSVLGRVPVLGDDARGIETTSRVLADLARDGVEPLVSASDRFEELLPRGGALDVGVAEELADPVARAHRAFAAADADLTAVDASGFVGRLHRQFTDFRDQVAEASDALGSAETATRVLPTMLGAEGPRRYLLVFENNAEIRGTGGLAGAVSYVEAADGRLELRGHVAASSLGEAPAPVLPLSGAEQELYGDVLGTYAMNATMTPDAPRAAALLKARWEREFPGQRVDGVVLLDALAIGYLLDATGPVNVDGVQITGANAVDELLHTTYLRLPEPARQDAFFAEVAAATFAKFTSGLGNPTGVLEALGRATDERRVLVHAFDDAVQQELAGTPIAGELATDPESEDAQVAVTLNDMTGAKMSYYLRYDVDVSATACRGSAQTYSAKARISSVAPPEAATLPDYITGGGTYGPQPGTQVLAVRVFGPVGGEVSDLEFNGVASEAVEVDQDGRPVAMTYVQLTPGQTVDLAWKMKSGAGQTGDTALAVTPTIERKDSTRTLPSACAGGR</sequence>
<dbReference type="EMBL" id="BAABBB010000009">
    <property type="protein sequence ID" value="GAA3530812.1"/>
    <property type="molecule type" value="Genomic_DNA"/>
</dbReference>
<reference evidence="2" key="1">
    <citation type="journal article" date="2019" name="Int. J. Syst. Evol. Microbiol.">
        <title>The Global Catalogue of Microorganisms (GCM) 10K type strain sequencing project: providing services to taxonomists for standard genome sequencing and annotation.</title>
        <authorList>
            <consortium name="The Broad Institute Genomics Platform"/>
            <consortium name="The Broad Institute Genome Sequencing Center for Infectious Disease"/>
            <person name="Wu L."/>
            <person name="Ma J."/>
        </authorList>
    </citation>
    <scope>NUCLEOTIDE SEQUENCE [LARGE SCALE GENOMIC DNA]</scope>
    <source>
        <strain evidence="2">JCM 17460</strain>
    </source>
</reference>
<name>A0ABP6V896_9ACTN</name>
<accession>A0ABP6V896</accession>
<comment type="caution">
    <text evidence="1">The sequence shown here is derived from an EMBL/GenBank/DDBJ whole genome shotgun (WGS) entry which is preliminary data.</text>
</comment>
<dbReference type="InterPro" id="IPR025101">
    <property type="entry name" value="DUF4012"/>
</dbReference>